<evidence type="ECO:0000313" key="4">
    <source>
        <dbReference type="Proteomes" id="UP001054837"/>
    </source>
</evidence>
<organism evidence="3 4">
    <name type="scientific">Caerostris darwini</name>
    <dbReference type="NCBI Taxonomy" id="1538125"/>
    <lineage>
        <taxon>Eukaryota</taxon>
        <taxon>Metazoa</taxon>
        <taxon>Ecdysozoa</taxon>
        <taxon>Arthropoda</taxon>
        <taxon>Chelicerata</taxon>
        <taxon>Arachnida</taxon>
        <taxon>Araneae</taxon>
        <taxon>Araneomorphae</taxon>
        <taxon>Entelegynae</taxon>
        <taxon>Araneoidea</taxon>
        <taxon>Araneidae</taxon>
        <taxon>Caerostris</taxon>
    </lineage>
</organism>
<dbReference type="GO" id="GO:0016020">
    <property type="term" value="C:membrane"/>
    <property type="evidence" value="ECO:0007669"/>
    <property type="project" value="InterPro"/>
</dbReference>
<sequence>MILVTLSVIVTIAVLNVHFRSPSTHRMAPWVRRIFIRLLPRILLMRPPQYKIETETTAAASPPLHEGYIKEQVANSTTGVSRRMSEELVIPDLESSPGIIEKRLPRQIERAIHNAMFIAQHIDNKDDFESVSCFSSSYFNTQLLTCRLRLPSKA</sequence>
<evidence type="ECO:0000259" key="2">
    <source>
        <dbReference type="Pfam" id="PF02932"/>
    </source>
</evidence>
<dbReference type="InterPro" id="IPR006029">
    <property type="entry name" value="Neurotrans-gated_channel_TM"/>
</dbReference>
<proteinExistence type="predicted"/>
<feature type="chain" id="PRO_5043988628" evidence="1">
    <location>
        <begin position="20"/>
        <end position="154"/>
    </location>
</feature>
<reference evidence="3 4" key="1">
    <citation type="submission" date="2021-06" db="EMBL/GenBank/DDBJ databases">
        <title>Caerostris darwini draft genome.</title>
        <authorList>
            <person name="Kono N."/>
            <person name="Arakawa K."/>
        </authorList>
    </citation>
    <scope>NUCLEOTIDE SEQUENCE [LARGE SCALE GENOMIC DNA]</scope>
</reference>
<dbReference type="InterPro" id="IPR036719">
    <property type="entry name" value="Neuro-gated_channel_TM_sf"/>
</dbReference>
<dbReference type="InterPro" id="IPR038050">
    <property type="entry name" value="Neuro_actylchol_rec"/>
</dbReference>
<feature type="signal peptide" evidence="1">
    <location>
        <begin position="1"/>
        <end position="19"/>
    </location>
</feature>
<dbReference type="Pfam" id="PF02932">
    <property type="entry name" value="Neur_chan_memb"/>
    <property type="match status" value="1"/>
</dbReference>
<dbReference type="Proteomes" id="UP001054837">
    <property type="component" value="Unassembled WGS sequence"/>
</dbReference>
<protein>
    <submittedName>
        <fullName evidence="3">Acetylcholine receptor subunit alpha-L1</fullName>
    </submittedName>
</protein>
<dbReference type="GO" id="GO:0006811">
    <property type="term" value="P:monoatomic ion transport"/>
    <property type="evidence" value="ECO:0007669"/>
    <property type="project" value="InterPro"/>
</dbReference>
<feature type="domain" description="Neurotransmitter-gated ion-channel transmembrane" evidence="2">
    <location>
        <begin position="1"/>
        <end position="132"/>
    </location>
</feature>
<dbReference type="Gene3D" id="1.20.58.390">
    <property type="entry name" value="Neurotransmitter-gated ion-channel transmembrane domain"/>
    <property type="match status" value="1"/>
</dbReference>
<gene>
    <name evidence="3" type="primary">X975_22627</name>
    <name evidence="3" type="ORF">CDAR_305991</name>
</gene>
<dbReference type="EMBL" id="BPLQ01013528">
    <property type="protein sequence ID" value="GIY72879.1"/>
    <property type="molecule type" value="Genomic_DNA"/>
</dbReference>
<keyword evidence="3" id="KW-0675">Receptor</keyword>
<keyword evidence="4" id="KW-1185">Reference proteome</keyword>
<dbReference type="SUPFAM" id="SSF90112">
    <property type="entry name" value="Neurotransmitter-gated ion-channel transmembrane pore"/>
    <property type="match status" value="1"/>
</dbReference>
<evidence type="ECO:0000256" key="1">
    <source>
        <dbReference type="SAM" id="SignalP"/>
    </source>
</evidence>
<keyword evidence="1" id="KW-0732">Signal</keyword>
<name>A0AAV4VSG2_9ARAC</name>
<comment type="caution">
    <text evidence="3">The sequence shown here is derived from an EMBL/GenBank/DDBJ whole genome shotgun (WGS) entry which is preliminary data.</text>
</comment>
<dbReference type="AlphaFoldDB" id="A0AAV4VSG2"/>
<evidence type="ECO:0000313" key="3">
    <source>
        <dbReference type="EMBL" id="GIY72879.1"/>
    </source>
</evidence>
<accession>A0AAV4VSG2</accession>